<comment type="caution">
    <text evidence="2">The sequence shown here is derived from an EMBL/GenBank/DDBJ whole genome shotgun (WGS) entry which is preliminary data.</text>
</comment>
<keyword evidence="2" id="KW-0378">Hydrolase</keyword>
<feature type="domain" description="HD-GYP" evidence="1">
    <location>
        <begin position="1"/>
        <end position="103"/>
    </location>
</feature>
<proteinExistence type="predicted"/>
<organism evidence="2 3">
    <name type="scientific">Deinococcus hohokamensis</name>
    <dbReference type="NCBI Taxonomy" id="309883"/>
    <lineage>
        <taxon>Bacteria</taxon>
        <taxon>Thermotogati</taxon>
        <taxon>Deinococcota</taxon>
        <taxon>Deinococci</taxon>
        <taxon>Deinococcales</taxon>
        <taxon>Deinococcaceae</taxon>
        <taxon>Deinococcus</taxon>
    </lineage>
</organism>
<dbReference type="EC" id="3.1.4.-" evidence="2"/>
<dbReference type="GO" id="GO:0016787">
    <property type="term" value="F:hydrolase activity"/>
    <property type="evidence" value="ECO:0007669"/>
    <property type="project" value="UniProtKB-KW"/>
</dbReference>
<evidence type="ECO:0000313" key="2">
    <source>
        <dbReference type="EMBL" id="MFC4640265.1"/>
    </source>
</evidence>
<dbReference type="Pfam" id="PF13487">
    <property type="entry name" value="HD_5"/>
    <property type="match status" value="1"/>
</dbReference>
<name>A0ABV9IFU3_9DEIO</name>
<evidence type="ECO:0000259" key="1">
    <source>
        <dbReference type="PROSITE" id="PS51832"/>
    </source>
</evidence>
<evidence type="ECO:0000313" key="3">
    <source>
        <dbReference type="Proteomes" id="UP001595952"/>
    </source>
</evidence>
<accession>A0ABV9IFU3</accession>
<dbReference type="InterPro" id="IPR037522">
    <property type="entry name" value="HD_GYP_dom"/>
</dbReference>
<dbReference type="InterPro" id="IPR052020">
    <property type="entry name" value="Cyclic_di-GMP/3'3'-cGAMP_PDE"/>
</dbReference>
<reference evidence="3" key="1">
    <citation type="journal article" date="2019" name="Int. J. Syst. Evol. Microbiol.">
        <title>The Global Catalogue of Microorganisms (GCM) 10K type strain sequencing project: providing services to taxonomists for standard genome sequencing and annotation.</title>
        <authorList>
            <consortium name="The Broad Institute Genomics Platform"/>
            <consortium name="The Broad Institute Genome Sequencing Center for Infectious Disease"/>
            <person name="Wu L."/>
            <person name="Ma J."/>
        </authorList>
    </citation>
    <scope>NUCLEOTIDE SEQUENCE [LARGE SCALE GENOMIC DNA]</scope>
    <source>
        <strain evidence="3">CCUG 55995</strain>
    </source>
</reference>
<dbReference type="CDD" id="cd00077">
    <property type="entry name" value="HDc"/>
    <property type="match status" value="1"/>
</dbReference>
<keyword evidence="3" id="KW-1185">Reference proteome</keyword>
<dbReference type="RefSeq" id="WP_380063246.1">
    <property type="nucleotide sequence ID" value="NZ_JBHSEI010000015.1"/>
</dbReference>
<gene>
    <name evidence="2" type="ORF">ACFO0D_18195</name>
</gene>
<dbReference type="EMBL" id="JBHSEI010000015">
    <property type="protein sequence ID" value="MFC4640265.1"/>
    <property type="molecule type" value="Genomic_DNA"/>
</dbReference>
<dbReference type="SUPFAM" id="SSF109604">
    <property type="entry name" value="HD-domain/PDEase-like"/>
    <property type="match status" value="1"/>
</dbReference>
<protein>
    <submittedName>
        <fullName evidence="2">HD-GYP domain-containing protein</fullName>
        <ecNumber evidence="2">3.1.4.-</ecNumber>
    </submittedName>
</protein>
<dbReference type="PANTHER" id="PTHR45228">
    <property type="entry name" value="CYCLIC DI-GMP PHOSPHODIESTERASE TM_0186-RELATED"/>
    <property type="match status" value="1"/>
</dbReference>
<dbReference type="PROSITE" id="PS51832">
    <property type="entry name" value="HD_GYP"/>
    <property type="match status" value="1"/>
</dbReference>
<dbReference type="Gene3D" id="1.10.3210.10">
    <property type="entry name" value="Hypothetical protein af1432"/>
    <property type="match status" value="1"/>
</dbReference>
<dbReference type="InterPro" id="IPR003607">
    <property type="entry name" value="HD/PDEase_dom"/>
</dbReference>
<dbReference type="Proteomes" id="UP001595952">
    <property type="component" value="Unassembled WGS sequence"/>
</dbReference>
<sequence>MQSHVAMGTSMNESIPTIPRAARNVIRHHHERWDGTGYPDQLADETIPLCARLFSLVDVFDALTSERPYKRAWTRAQAAAELRAQSGRQFDPSLVEVFLSIAL</sequence>